<dbReference type="RefSeq" id="WP_197529786.1">
    <property type="nucleotide sequence ID" value="NZ_CP036349.1"/>
</dbReference>
<proteinExistence type="predicted"/>
<dbReference type="Pfam" id="PF13361">
    <property type="entry name" value="UvrD_C"/>
    <property type="match status" value="1"/>
</dbReference>
<dbReference type="GO" id="GO:0005829">
    <property type="term" value="C:cytosol"/>
    <property type="evidence" value="ECO:0007669"/>
    <property type="project" value="TreeGrafter"/>
</dbReference>
<evidence type="ECO:0000313" key="18">
    <source>
        <dbReference type="EMBL" id="QDV73122.1"/>
    </source>
</evidence>
<dbReference type="Pfam" id="PF12705">
    <property type="entry name" value="PDDEXK_1"/>
    <property type="match status" value="1"/>
</dbReference>
<dbReference type="InterPro" id="IPR000212">
    <property type="entry name" value="DNA_helicase_UvrD/REP"/>
</dbReference>
<evidence type="ECO:0000259" key="17">
    <source>
        <dbReference type="PROSITE" id="PS51217"/>
    </source>
</evidence>
<feature type="region of interest" description="Disordered" evidence="15">
    <location>
        <begin position="954"/>
        <end position="973"/>
    </location>
</feature>
<evidence type="ECO:0000256" key="6">
    <source>
        <dbReference type="ARBA" id="ARBA00022839"/>
    </source>
</evidence>
<evidence type="ECO:0000313" key="19">
    <source>
        <dbReference type="Proteomes" id="UP000316426"/>
    </source>
</evidence>
<dbReference type="PROSITE" id="PS51217">
    <property type="entry name" value="UVRD_HELICASE_CTER"/>
    <property type="match status" value="1"/>
</dbReference>
<keyword evidence="3" id="KW-0227">DNA damage</keyword>
<keyword evidence="10" id="KW-0413">Isomerase</keyword>
<feature type="domain" description="UvrD-like helicase ATP-binding" evidence="16">
    <location>
        <begin position="9"/>
        <end position="470"/>
    </location>
</feature>
<evidence type="ECO:0000256" key="3">
    <source>
        <dbReference type="ARBA" id="ARBA00022763"/>
    </source>
</evidence>
<evidence type="ECO:0000256" key="14">
    <source>
        <dbReference type="PROSITE-ProRule" id="PRU00560"/>
    </source>
</evidence>
<feature type="domain" description="UvrD-like helicase C-terminal" evidence="17">
    <location>
        <begin position="471"/>
        <end position="769"/>
    </location>
</feature>
<dbReference type="EMBL" id="CP036349">
    <property type="protein sequence ID" value="QDV73122.1"/>
    <property type="molecule type" value="Genomic_DNA"/>
</dbReference>
<keyword evidence="9" id="KW-0234">DNA repair</keyword>
<dbReference type="GO" id="GO:0016887">
    <property type="term" value="F:ATP hydrolysis activity"/>
    <property type="evidence" value="ECO:0007669"/>
    <property type="project" value="RHEA"/>
</dbReference>
<dbReference type="SUPFAM" id="SSF52540">
    <property type="entry name" value="P-loop containing nucleoside triphosphate hydrolases"/>
    <property type="match status" value="1"/>
</dbReference>
<dbReference type="InterPro" id="IPR014017">
    <property type="entry name" value="DNA_helicase_UvrD-like_C"/>
</dbReference>
<protein>
    <recommendedName>
        <fullName evidence="12">DNA 3'-5' helicase</fullName>
        <ecNumber evidence="12">5.6.2.4</ecNumber>
    </recommendedName>
</protein>
<keyword evidence="1" id="KW-0540">Nuclease</keyword>
<dbReference type="PANTHER" id="PTHR11070">
    <property type="entry name" value="UVRD / RECB / PCRA DNA HELICASE FAMILY MEMBER"/>
    <property type="match status" value="1"/>
</dbReference>
<evidence type="ECO:0000256" key="7">
    <source>
        <dbReference type="ARBA" id="ARBA00022840"/>
    </source>
</evidence>
<dbReference type="InterPro" id="IPR027417">
    <property type="entry name" value="P-loop_NTPase"/>
</dbReference>
<reference evidence="18 19" key="1">
    <citation type="submission" date="2019-02" db="EMBL/GenBank/DDBJ databases">
        <title>Deep-cultivation of Planctomycetes and their phenomic and genomic characterization uncovers novel biology.</title>
        <authorList>
            <person name="Wiegand S."/>
            <person name="Jogler M."/>
            <person name="Boedeker C."/>
            <person name="Pinto D."/>
            <person name="Vollmers J."/>
            <person name="Rivas-Marin E."/>
            <person name="Kohn T."/>
            <person name="Peeters S.H."/>
            <person name="Heuer A."/>
            <person name="Rast P."/>
            <person name="Oberbeckmann S."/>
            <person name="Bunk B."/>
            <person name="Jeske O."/>
            <person name="Meyerdierks A."/>
            <person name="Storesund J.E."/>
            <person name="Kallscheuer N."/>
            <person name="Luecker S."/>
            <person name="Lage O.M."/>
            <person name="Pohl T."/>
            <person name="Merkel B.J."/>
            <person name="Hornburger P."/>
            <person name="Mueller R.-W."/>
            <person name="Bruemmer F."/>
            <person name="Labrenz M."/>
            <person name="Spormann A.M."/>
            <person name="Op den Camp H."/>
            <person name="Overmann J."/>
            <person name="Amann R."/>
            <person name="Jetten M.S.M."/>
            <person name="Mascher T."/>
            <person name="Medema M.H."/>
            <person name="Devos D.P."/>
            <person name="Kaster A.-K."/>
            <person name="Ovreas L."/>
            <person name="Rohde M."/>
            <person name="Galperin M.Y."/>
            <person name="Jogler C."/>
        </authorList>
    </citation>
    <scope>NUCLEOTIDE SEQUENCE [LARGE SCALE GENOMIC DNA]</scope>
    <source>
        <strain evidence="18 19">Spa11</strain>
    </source>
</reference>
<feature type="binding site" evidence="14">
    <location>
        <begin position="30"/>
        <end position="37"/>
    </location>
    <ligand>
        <name>ATP</name>
        <dbReference type="ChEBI" id="CHEBI:30616"/>
    </ligand>
</feature>
<dbReference type="KEGG" id="bmei:Spa11_13130"/>
<keyword evidence="7 14" id="KW-0067">ATP-binding</keyword>
<comment type="catalytic activity">
    <reaction evidence="11">
        <text>Couples ATP hydrolysis with the unwinding of duplex DNA by translocating in the 3'-5' direction.</text>
        <dbReference type="EC" id="5.6.2.4"/>
    </reaction>
</comment>
<accession>A0A518K5P7</accession>
<evidence type="ECO:0000256" key="2">
    <source>
        <dbReference type="ARBA" id="ARBA00022741"/>
    </source>
</evidence>
<dbReference type="SUPFAM" id="SSF52980">
    <property type="entry name" value="Restriction endonuclease-like"/>
    <property type="match status" value="1"/>
</dbReference>
<dbReference type="AlphaFoldDB" id="A0A518K5P7"/>
<keyword evidence="8" id="KW-0238">DNA-binding</keyword>
<dbReference type="EC" id="5.6.2.4" evidence="12"/>
<keyword evidence="5 14" id="KW-0347">Helicase</keyword>
<dbReference type="GO" id="GO:0000725">
    <property type="term" value="P:recombinational repair"/>
    <property type="evidence" value="ECO:0007669"/>
    <property type="project" value="TreeGrafter"/>
</dbReference>
<evidence type="ECO:0000256" key="9">
    <source>
        <dbReference type="ARBA" id="ARBA00023204"/>
    </source>
</evidence>
<name>A0A518K5P7_9BACT</name>
<dbReference type="InterPro" id="IPR014016">
    <property type="entry name" value="UvrD-like_ATP-bd"/>
</dbReference>
<dbReference type="GO" id="GO:0003677">
    <property type="term" value="F:DNA binding"/>
    <property type="evidence" value="ECO:0007669"/>
    <property type="project" value="UniProtKB-KW"/>
</dbReference>
<evidence type="ECO:0000256" key="10">
    <source>
        <dbReference type="ARBA" id="ARBA00023235"/>
    </source>
</evidence>
<evidence type="ECO:0000256" key="8">
    <source>
        <dbReference type="ARBA" id="ARBA00023125"/>
    </source>
</evidence>
<dbReference type="Gene3D" id="3.90.320.10">
    <property type="match status" value="1"/>
</dbReference>
<gene>
    <name evidence="18" type="primary">addA</name>
    <name evidence="18" type="ORF">Spa11_13130</name>
</gene>
<dbReference type="Gene3D" id="1.10.486.10">
    <property type="entry name" value="PCRA, domain 4"/>
    <property type="match status" value="1"/>
</dbReference>
<evidence type="ECO:0000259" key="16">
    <source>
        <dbReference type="PROSITE" id="PS51198"/>
    </source>
</evidence>
<dbReference type="GO" id="GO:0004527">
    <property type="term" value="F:exonuclease activity"/>
    <property type="evidence" value="ECO:0007669"/>
    <property type="project" value="UniProtKB-KW"/>
</dbReference>
<keyword evidence="4 14" id="KW-0378">Hydrolase</keyword>
<keyword evidence="19" id="KW-1185">Reference proteome</keyword>
<organism evidence="18 19">
    <name type="scientific">Botrimarina mediterranea</name>
    <dbReference type="NCBI Taxonomy" id="2528022"/>
    <lineage>
        <taxon>Bacteria</taxon>
        <taxon>Pseudomonadati</taxon>
        <taxon>Planctomycetota</taxon>
        <taxon>Planctomycetia</taxon>
        <taxon>Pirellulales</taxon>
        <taxon>Lacipirellulaceae</taxon>
        <taxon>Botrimarina</taxon>
    </lineage>
</organism>
<dbReference type="Gene3D" id="3.40.50.300">
    <property type="entry name" value="P-loop containing nucleotide triphosphate hydrolases"/>
    <property type="match status" value="4"/>
</dbReference>
<evidence type="ECO:0000256" key="1">
    <source>
        <dbReference type="ARBA" id="ARBA00022722"/>
    </source>
</evidence>
<dbReference type="Proteomes" id="UP000316426">
    <property type="component" value="Chromosome"/>
</dbReference>
<dbReference type="PANTHER" id="PTHR11070:SF48">
    <property type="entry name" value="ATP-DEPENDENT HELICASE_NUCLEASE SUBUNIT A"/>
    <property type="match status" value="1"/>
</dbReference>
<dbReference type="InterPro" id="IPR011335">
    <property type="entry name" value="Restrct_endonuc-II-like"/>
</dbReference>
<evidence type="ECO:0000256" key="4">
    <source>
        <dbReference type="ARBA" id="ARBA00022801"/>
    </source>
</evidence>
<dbReference type="GO" id="GO:0033202">
    <property type="term" value="C:DNA helicase complex"/>
    <property type="evidence" value="ECO:0007669"/>
    <property type="project" value="TreeGrafter"/>
</dbReference>
<evidence type="ECO:0000256" key="12">
    <source>
        <dbReference type="ARBA" id="ARBA00034808"/>
    </source>
</evidence>
<evidence type="ECO:0000256" key="11">
    <source>
        <dbReference type="ARBA" id="ARBA00034617"/>
    </source>
</evidence>
<keyword evidence="6" id="KW-0269">Exonuclease</keyword>
<dbReference type="GO" id="GO:0043138">
    <property type="term" value="F:3'-5' DNA helicase activity"/>
    <property type="evidence" value="ECO:0007669"/>
    <property type="project" value="UniProtKB-EC"/>
</dbReference>
<dbReference type="InterPro" id="IPR011604">
    <property type="entry name" value="PDDEXK-like_dom_sf"/>
</dbReference>
<keyword evidence="2 14" id="KW-0547">Nucleotide-binding</keyword>
<dbReference type="PROSITE" id="PS51198">
    <property type="entry name" value="UVRD_HELICASE_ATP_BIND"/>
    <property type="match status" value="1"/>
</dbReference>
<evidence type="ECO:0000256" key="15">
    <source>
        <dbReference type="SAM" id="MobiDB-lite"/>
    </source>
</evidence>
<dbReference type="InterPro" id="IPR038726">
    <property type="entry name" value="PDDEXK_AddAB-type"/>
</dbReference>
<sequence length="1167" mass="127904">MTRPTSNEPTYTEEQSKALSAGTGSIAIDAGAGCGKTFVLTERFLSHLDPENEATVTASFDELVAITFTDAAAREMRNRIREKCRERLLNAKGDRVGFWRTMLRSLDAARVSTIHSFASGLIRDHAIELGIDPAFSVLDPAEAAVLKSAAIDDALRQQLAPRDGQAADDLIATAAEFDLGGLRDRIHLLVKDATSPDFRRWLRAKPDDLVTAWRAFYVEHVAPRYAQEFLQSPLVTELLELITTATPVKEGFIDWIIDFGAAIRAIPDAKDQDDALRALRRMLDFRVAGRGDLCGVKDWPDKESKARFTALLKAMRDVLDKQRRAGDPESMRRAAELGIQLQHLAADAAKHYRNAKRERGVLDNDDLLVEAHRLLTDKALEDARRRIAGRVRVLLVDEFQDTDPLQAELVQAILGDGSDGGEEDRTLFFVGDFKQSIYRFRGAAPEVFEQMQAATPPGGRLTLSKNFRSQPAVLDFVNTMFAPIFGEKYLPLRSSRPQVGPRPAVEMLWTPPEEDQSVPAQRTAEAATIAARIRQLIDDKAPLIYDKESDAARPATPGDFAILFRALSDVAAYEQALREAGLPYYLVGGHAFYAQQEVYDVLNLLRAVLSECDEIALAGVLRSPLFGLTDETLFWLARSGGLSGGLFQSKLPRELLDDDARKAAQARDVLTALRRDKDRLGAAELLRRAFDATGYDATLVAEFLGERKLANLEKLHEQAREADASGSGLRGFAARLTEFIHSPPKEALAATTEGDADVVRLMTVHASKGLEFPIVVLPDLNRKTRGDTTTAVFDRRLGPLVKPTLRPEDDDKKGPPIGLDFWKAAEKPLDDEERDRLFYVACTRAADRLILSSSYGAAVTKLEGPWIVRLNERFDLATGQLLDDDRAERFVEVVPLPPPASDAGEAKRRTLHEAIEAIDAGKVKAAAAPQAVAPITVSPDEIVTFSVSRIGGELRRDAAPSTEEADGASKGVDPRRLGTLVHAIIERLDPTASNWDNAINSWADAQALQELRRDIAKGAAEAKRLVKRFVTTPEWAAMCAAPRLEREAEFLLPWPMPDGSPPAAIRGYLDALYQDASGGWHLVDYKTNATAAAGVPILAEHYALQMAVYAHAIEAATGQRPASLTLVFLAAGVSHAVPWDDKAHAESALAITEAIANARQSTAEAEQ</sequence>
<dbReference type="GO" id="GO:0005524">
    <property type="term" value="F:ATP binding"/>
    <property type="evidence" value="ECO:0007669"/>
    <property type="project" value="UniProtKB-UniRule"/>
</dbReference>
<evidence type="ECO:0000256" key="13">
    <source>
        <dbReference type="ARBA" id="ARBA00048988"/>
    </source>
</evidence>
<comment type="catalytic activity">
    <reaction evidence="13">
        <text>ATP + H2O = ADP + phosphate + H(+)</text>
        <dbReference type="Rhea" id="RHEA:13065"/>
        <dbReference type="ChEBI" id="CHEBI:15377"/>
        <dbReference type="ChEBI" id="CHEBI:15378"/>
        <dbReference type="ChEBI" id="CHEBI:30616"/>
        <dbReference type="ChEBI" id="CHEBI:43474"/>
        <dbReference type="ChEBI" id="CHEBI:456216"/>
        <dbReference type="EC" id="5.6.2.4"/>
    </reaction>
</comment>
<dbReference type="Pfam" id="PF00580">
    <property type="entry name" value="UvrD-helicase"/>
    <property type="match status" value="1"/>
</dbReference>
<evidence type="ECO:0000256" key="5">
    <source>
        <dbReference type="ARBA" id="ARBA00022806"/>
    </source>
</evidence>